<dbReference type="Proteomes" id="UP001142489">
    <property type="component" value="Unassembled WGS sequence"/>
</dbReference>
<keyword evidence="2" id="KW-0812">Transmembrane</keyword>
<evidence type="ECO:0000313" key="3">
    <source>
        <dbReference type="EMBL" id="KAJ7319751.1"/>
    </source>
</evidence>
<protein>
    <submittedName>
        <fullName evidence="3">Uncharacterized protein</fullName>
    </submittedName>
</protein>
<accession>A0A9Q0XLJ6</accession>
<feature type="coiled-coil region" evidence="1">
    <location>
        <begin position="3"/>
        <end position="100"/>
    </location>
</feature>
<reference evidence="3" key="1">
    <citation type="journal article" date="2023" name="DNA Res.">
        <title>Chromosome-level genome assembly of Phrynocephalus forsythii using third-generation DNA sequencing and Hi-C analysis.</title>
        <authorList>
            <person name="Qi Y."/>
            <person name="Zhao W."/>
            <person name="Zhao Y."/>
            <person name="Niu C."/>
            <person name="Cao S."/>
            <person name="Zhang Y."/>
        </authorList>
    </citation>
    <scope>NUCLEOTIDE SEQUENCE</scope>
    <source>
        <tissue evidence="3">Muscle</tissue>
    </source>
</reference>
<evidence type="ECO:0000256" key="1">
    <source>
        <dbReference type="SAM" id="Coils"/>
    </source>
</evidence>
<dbReference type="EMBL" id="JAPFRF010000010">
    <property type="protein sequence ID" value="KAJ7319751.1"/>
    <property type="molecule type" value="Genomic_DNA"/>
</dbReference>
<keyword evidence="2" id="KW-1133">Transmembrane helix</keyword>
<feature type="transmembrane region" description="Helical" evidence="2">
    <location>
        <begin position="233"/>
        <end position="261"/>
    </location>
</feature>
<comment type="caution">
    <text evidence="3">The sequence shown here is derived from an EMBL/GenBank/DDBJ whole genome shotgun (WGS) entry which is preliminary data.</text>
</comment>
<sequence length="301" mass="35110">MSAEDLSASNENLRQQIGELSEDVACLDTDNQELLVESKCIKDRNRLLQSSADQFKATMEEMQKKVEDIRGRVEAAQQKIHQLEVQNWALVEANKELRRELHEVLSQVALFRDYKAAQEEDLLEMRKLSDEVKKHLKSLELRRDEAEHRYRLEKSQSSQLQDRVSTLLQLRETKRQDIKDLQAQLESCVQQATVLRLDQENRLQMGSLMHEIVEAKLVDVALNQSKTKKVLQWLWTLGKVLLILVVGCSVLLFLVLTYTYFFNEEFISETLLLFLSEQNIEKIARGLSHYLIWRNNGLLPF</sequence>
<dbReference type="OrthoDB" id="9422978at2759"/>
<keyword evidence="2" id="KW-0472">Membrane</keyword>
<proteinExistence type="predicted"/>
<keyword evidence="4" id="KW-1185">Reference proteome</keyword>
<name>A0A9Q0XLJ6_9SAUR</name>
<evidence type="ECO:0000256" key="2">
    <source>
        <dbReference type="SAM" id="Phobius"/>
    </source>
</evidence>
<gene>
    <name evidence="3" type="ORF">JRQ81_019262</name>
</gene>
<evidence type="ECO:0000313" key="4">
    <source>
        <dbReference type="Proteomes" id="UP001142489"/>
    </source>
</evidence>
<feature type="coiled-coil region" evidence="1">
    <location>
        <begin position="129"/>
        <end position="191"/>
    </location>
</feature>
<keyword evidence="1" id="KW-0175">Coiled coil</keyword>
<dbReference type="AlphaFoldDB" id="A0A9Q0XLJ6"/>
<organism evidence="3 4">
    <name type="scientific">Phrynocephalus forsythii</name>
    <dbReference type="NCBI Taxonomy" id="171643"/>
    <lineage>
        <taxon>Eukaryota</taxon>
        <taxon>Metazoa</taxon>
        <taxon>Chordata</taxon>
        <taxon>Craniata</taxon>
        <taxon>Vertebrata</taxon>
        <taxon>Euteleostomi</taxon>
        <taxon>Lepidosauria</taxon>
        <taxon>Squamata</taxon>
        <taxon>Bifurcata</taxon>
        <taxon>Unidentata</taxon>
        <taxon>Episquamata</taxon>
        <taxon>Toxicofera</taxon>
        <taxon>Iguania</taxon>
        <taxon>Acrodonta</taxon>
        <taxon>Agamidae</taxon>
        <taxon>Agaminae</taxon>
        <taxon>Phrynocephalus</taxon>
    </lineage>
</organism>